<proteinExistence type="predicted"/>
<dbReference type="CDD" id="cd09917">
    <property type="entry name" value="F-box_SF"/>
    <property type="match status" value="1"/>
</dbReference>
<evidence type="ECO:0000313" key="3">
    <source>
        <dbReference type="Proteomes" id="UP001556367"/>
    </source>
</evidence>
<name>A0ABR3JIS2_9AGAR</name>
<dbReference type="EMBL" id="JASNQZ010000007">
    <property type="protein sequence ID" value="KAL0955307.1"/>
    <property type="molecule type" value="Genomic_DNA"/>
</dbReference>
<feature type="domain" description="F-box" evidence="1">
    <location>
        <begin position="26"/>
        <end position="62"/>
    </location>
</feature>
<dbReference type="InterPro" id="IPR001810">
    <property type="entry name" value="F-box_dom"/>
</dbReference>
<sequence>MITSVYTHQASAQPILRIYPTNAAEFLDMPTEILEIICRLVSDVTQLSLCLVCRRLNEICTGVVYHTVSNCGTEVSTFAKLCRTLTRRPEAAIAVRDMQVYFFHSSAATALGAFSRIFQHALRVTTSLVNLRILTSTPLGRPLSFYLQGSHFPRLKHFGILYSPSQEEDNTLYEFLFRHLTIRELSIQSGKLRDSPSKVQTTFEPLVMSDLRKYSGSDAWLGVAIPHSRVEHVVLSSWYHALGDPLQPENIDRIVLLLSQSKGVIQEFSLYFPRWDARILSMVQNLNDLSSLLISVHPRDGSSFPPDFLDTLEKQTLPHMPRLQELILNSLSLSDEEEPVNRVEELEIILRCQKLCPLLEYITFPSFQTWRLTRWQDSKTMIWTPLIHDSQQAGFAWAMMAIVAGQYSLDCVELCQELQVIVTLFQSTFPHWKETRDIDGLYTEFEVLFSEIRPNVLPKL</sequence>
<dbReference type="InterPro" id="IPR036047">
    <property type="entry name" value="F-box-like_dom_sf"/>
</dbReference>
<dbReference type="Pfam" id="PF00646">
    <property type="entry name" value="F-box"/>
    <property type="match status" value="1"/>
</dbReference>
<reference evidence="3" key="1">
    <citation type="submission" date="2024-06" db="EMBL/GenBank/DDBJ databases">
        <title>Multi-omics analyses provide insights into the biosynthesis of the anticancer antibiotic pleurotin in Hohenbuehelia grisea.</title>
        <authorList>
            <person name="Weaver J.A."/>
            <person name="Alberti F."/>
        </authorList>
    </citation>
    <scope>NUCLEOTIDE SEQUENCE [LARGE SCALE GENOMIC DNA]</scope>
    <source>
        <strain evidence="3">T-177</strain>
    </source>
</reference>
<organism evidence="2 3">
    <name type="scientific">Hohenbuehelia grisea</name>
    <dbReference type="NCBI Taxonomy" id="104357"/>
    <lineage>
        <taxon>Eukaryota</taxon>
        <taxon>Fungi</taxon>
        <taxon>Dikarya</taxon>
        <taxon>Basidiomycota</taxon>
        <taxon>Agaricomycotina</taxon>
        <taxon>Agaricomycetes</taxon>
        <taxon>Agaricomycetidae</taxon>
        <taxon>Agaricales</taxon>
        <taxon>Pleurotineae</taxon>
        <taxon>Pleurotaceae</taxon>
        <taxon>Hohenbuehelia</taxon>
    </lineage>
</organism>
<protein>
    <recommendedName>
        <fullName evidence="1">F-box domain-containing protein</fullName>
    </recommendedName>
</protein>
<accession>A0ABR3JIS2</accession>
<comment type="caution">
    <text evidence="2">The sequence shown here is derived from an EMBL/GenBank/DDBJ whole genome shotgun (WGS) entry which is preliminary data.</text>
</comment>
<gene>
    <name evidence="2" type="ORF">HGRIS_004193</name>
</gene>
<evidence type="ECO:0000313" key="2">
    <source>
        <dbReference type="EMBL" id="KAL0955307.1"/>
    </source>
</evidence>
<dbReference type="SUPFAM" id="SSF81383">
    <property type="entry name" value="F-box domain"/>
    <property type="match status" value="1"/>
</dbReference>
<keyword evidence="3" id="KW-1185">Reference proteome</keyword>
<evidence type="ECO:0000259" key="1">
    <source>
        <dbReference type="Pfam" id="PF00646"/>
    </source>
</evidence>
<dbReference type="Proteomes" id="UP001556367">
    <property type="component" value="Unassembled WGS sequence"/>
</dbReference>